<evidence type="ECO:0000259" key="2">
    <source>
        <dbReference type="Pfam" id="PF14372"/>
    </source>
</evidence>
<accession>A0A0A8ZD76</accession>
<feature type="region of interest" description="Disordered" evidence="1">
    <location>
        <begin position="75"/>
        <end position="97"/>
    </location>
</feature>
<dbReference type="InterPro" id="IPR025525">
    <property type="entry name" value="hAT-like_transposase_RNase-H"/>
</dbReference>
<dbReference type="GO" id="GO:0003677">
    <property type="term" value="F:DNA binding"/>
    <property type="evidence" value="ECO:0007669"/>
    <property type="project" value="InterPro"/>
</dbReference>
<evidence type="ECO:0000256" key="1">
    <source>
        <dbReference type="SAM" id="MobiDB-lite"/>
    </source>
</evidence>
<dbReference type="AlphaFoldDB" id="A0A0A8ZD76"/>
<organism evidence="3">
    <name type="scientific">Arundo donax</name>
    <name type="common">Giant reed</name>
    <name type="synonym">Donax arundinaceus</name>
    <dbReference type="NCBI Taxonomy" id="35708"/>
    <lineage>
        <taxon>Eukaryota</taxon>
        <taxon>Viridiplantae</taxon>
        <taxon>Streptophyta</taxon>
        <taxon>Embryophyta</taxon>
        <taxon>Tracheophyta</taxon>
        <taxon>Spermatophyta</taxon>
        <taxon>Magnoliopsida</taxon>
        <taxon>Liliopsida</taxon>
        <taxon>Poales</taxon>
        <taxon>Poaceae</taxon>
        <taxon>PACMAD clade</taxon>
        <taxon>Arundinoideae</taxon>
        <taxon>Arundineae</taxon>
        <taxon>Arundo</taxon>
    </lineage>
</organism>
<dbReference type="Pfam" id="PF14372">
    <property type="entry name" value="hAT-like_RNase-H"/>
    <property type="match status" value="1"/>
</dbReference>
<proteinExistence type="predicted"/>
<feature type="domain" description="hAT-like transposase RNase-H fold" evidence="2">
    <location>
        <begin position="1"/>
        <end position="64"/>
    </location>
</feature>
<sequence>MKSKFLKYWKNIPMLYAFAFFLDPRCKMKGFTNALQFLSQLTHIDYSTYLIEVHAELTNTFSKYESKFGEVRLQGPPPIASSGKKKNKGLGRNFWFS</sequence>
<dbReference type="EMBL" id="GBRH01261129">
    <property type="protein sequence ID" value="JAD36766.1"/>
    <property type="molecule type" value="Transcribed_RNA"/>
</dbReference>
<reference evidence="3" key="2">
    <citation type="journal article" date="2015" name="Data Brief">
        <title>Shoot transcriptome of the giant reed, Arundo donax.</title>
        <authorList>
            <person name="Barrero R.A."/>
            <person name="Guerrero F.D."/>
            <person name="Moolhuijzen P."/>
            <person name="Goolsby J.A."/>
            <person name="Tidwell J."/>
            <person name="Bellgard S.E."/>
            <person name="Bellgard M.I."/>
        </authorList>
    </citation>
    <scope>NUCLEOTIDE SEQUENCE</scope>
    <source>
        <tissue evidence="3">Shoot tissue taken approximately 20 cm above the soil surface</tissue>
    </source>
</reference>
<evidence type="ECO:0000313" key="3">
    <source>
        <dbReference type="EMBL" id="JAD36766.1"/>
    </source>
</evidence>
<name>A0A0A8ZD76_ARUDO</name>
<protein>
    <recommendedName>
        <fullName evidence="2">hAT-like transposase RNase-H fold domain-containing protein</fullName>
    </recommendedName>
</protein>
<reference evidence="3" key="1">
    <citation type="submission" date="2014-09" db="EMBL/GenBank/DDBJ databases">
        <authorList>
            <person name="Magalhaes I.L.F."/>
            <person name="Oliveira U."/>
            <person name="Santos F.R."/>
            <person name="Vidigal T.H.D.A."/>
            <person name="Brescovit A.D."/>
            <person name="Santos A.J."/>
        </authorList>
    </citation>
    <scope>NUCLEOTIDE SEQUENCE</scope>
    <source>
        <tissue evidence="3">Shoot tissue taken approximately 20 cm above the soil surface</tissue>
    </source>
</reference>